<feature type="domain" description="Trs120/TRAPPC9 first Ig-like" evidence="4">
    <location>
        <begin position="502"/>
        <end position="630"/>
    </location>
</feature>
<feature type="domain" description="Trs120/TRAPPC9 N-terminal" evidence="3">
    <location>
        <begin position="186"/>
        <end position="259"/>
    </location>
</feature>
<dbReference type="Pfam" id="PF08626">
    <property type="entry name" value="TRAPPC9-Trs120"/>
    <property type="match status" value="1"/>
</dbReference>
<dbReference type="Pfam" id="PF26280">
    <property type="entry name" value="Ig_TRAPPC9-Trs120_2nd"/>
    <property type="match status" value="1"/>
</dbReference>
<sequence length="832" mass="92998">MSVPDYMQCAEDHQTLLVVVQPVGIVSEENFFKIYKRISSVSQISVRDSQRVLYIRYRHHYPPENNEWGDFQTHRKVVGLITITDCFSAKDWPQTFEKFHVQKEIYGSTLYDSRLFVFGLQGEIAEQPRTDVAFYPNYEDCQTVEKRIEDFIESLFIVLESKRLDRATDKSGDKIPLLCVPFEKKDFVGLDTDSRHYKKRCQGRMRKHVGDLCLQAGMLQDSLVHYHMSVELLRSVNDFLWLGAALEGLCSASVIYHYPGGTGGETGARRFQGSSLPAEAANRHRPGALTTNGINPDTSAEIGRAKNCLSPEDIIDKYKEAISYYSKYKNAGVIELEACVKAVRVLAIQKRSMEASEFLQNAVYINLRQLSEEEKIQRYSILSELYELIGFHRKSAFFKRVAAMQCVAPSIAEPGWRACYKLLLETLPGYSLSLDPKDFSKGTESLIVGTKNVAWTLFPVEKKDVTQSLENYTCKCPGTMELLTLPGGPTLPPVPFTKLPIVRRVKLLNLPASLRPQKMKSLLGQNVSTKSPFIYSPIIAHNRGEERNKKIDFQWVQGDVCEVQLMVYNPMPFELRVENMGLLTSGVEFESLPAALSLPAESGLYPVTLVGVPQTTGTITVNGYHTTVFGVFSDCLLDNLPGVKTSGSTVEVIPALPRLQISTSLPRSAHSLQPSSGDETSTNVSVQLYNGETQQLVIKLENIGMEPLEKLEVTSKILTTKEKLYGDFLSWNLEETLAQFPLQPGKVATFVVNIKVKLDFSCQENLLQDLSDDGISVSGFPLCSPFRQVVRPRVESKPVNPPEGSKPGDPSHVKVSLSCHLQAARSPGRLVK</sequence>
<dbReference type="InterPro" id="IPR058563">
    <property type="entry name" value="Trs120_TRAPPC9_N"/>
</dbReference>
<evidence type="ECO:0000256" key="1">
    <source>
        <dbReference type="ARBA" id="ARBA00008459"/>
    </source>
</evidence>
<dbReference type="GO" id="GO:0005802">
    <property type="term" value="C:trans-Golgi network"/>
    <property type="evidence" value="ECO:0007669"/>
    <property type="project" value="TreeGrafter"/>
</dbReference>
<evidence type="ECO:0000313" key="6">
    <source>
        <dbReference type="Proteomes" id="UP000694391"/>
    </source>
</evidence>
<organism evidence="5 6">
    <name type="scientific">Canis lupus dingo</name>
    <name type="common">dingo</name>
    <dbReference type="NCBI Taxonomy" id="286419"/>
    <lineage>
        <taxon>Eukaryota</taxon>
        <taxon>Metazoa</taxon>
        <taxon>Chordata</taxon>
        <taxon>Craniata</taxon>
        <taxon>Vertebrata</taxon>
        <taxon>Euteleostomi</taxon>
        <taxon>Mammalia</taxon>
        <taxon>Eutheria</taxon>
        <taxon>Laurasiatheria</taxon>
        <taxon>Carnivora</taxon>
        <taxon>Caniformia</taxon>
        <taxon>Canidae</taxon>
        <taxon>Canis</taxon>
    </lineage>
</organism>
<gene>
    <name evidence="5" type="primary">TRAPPC9</name>
</gene>
<dbReference type="Proteomes" id="UP000694391">
    <property type="component" value="Unplaced"/>
</dbReference>
<reference evidence="5" key="2">
    <citation type="submission" date="2025-09" db="UniProtKB">
        <authorList>
            <consortium name="Ensembl"/>
        </authorList>
    </citation>
    <scope>IDENTIFICATION</scope>
</reference>
<keyword evidence="6" id="KW-1185">Reference proteome</keyword>
<evidence type="ECO:0000259" key="4">
    <source>
        <dbReference type="Pfam" id="PF26254"/>
    </source>
</evidence>
<dbReference type="PANTHER" id="PTHR21512">
    <property type="entry name" value="TRAFFICKING PROTEIN PARTICLE COMPLEX SUBUNIT 9"/>
    <property type="match status" value="1"/>
</dbReference>
<dbReference type="GeneTree" id="ENSGT00390000006486"/>
<dbReference type="PANTHER" id="PTHR21512:SF5">
    <property type="entry name" value="TRAFFICKING PROTEIN PARTICLE COMPLEX SUBUNIT 9"/>
    <property type="match status" value="1"/>
</dbReference>
<evidence type="ECO:0000256" key="2">
    <source>
        <dbReference type="SAM" id="MobiDB-lite"/>
    </source>
</evidence>
<comment type="similarity">
    <text evidence="1">Belongs to the NIBP family.</text>
</comment>
<evidence type="ECO:0000313" key="5">
    <source>
        <dbReference type="Ensembl" id="ENSCAFP00020017648.1"/>
    </source>
</evidence>
<reference evidence="5" key="1">
    <citation type="submission" date="2025-08" db="UniProtKB">
        <authorList>
            <consortium name="Ensembl"/>
        </authorList>
    </citation>
    <scope>IDENTIFICATION</scope>
</reference>
<accession>A0A8C0KN12</accession>
<evidence type="ECO:0000259" key="3">
    <source>
        <dbReference type="Pfam" id="PF08626"/>
    </source>
</evidence>
<dbReference type="AlphaFoldDB" id="A0A8C0KN12"/>
<dbReference type="Pfam" id="PF26254">
    <property type="entry name" value="Ig_TRAPPC9-Trs120_1st"/>
    <property type="match status" value="1"/>
</dbReference>
<dbReference type="InterPro" id="IPR058565">
    <property type="entry name" value="Ig_TRAPPC9_Trs120_1st"/>
</dbReference>
<proteinExistence type="inferred from homology"/>
<dbReference type="InterPro" id="IPR013935">
    <property type="entry name" value="Trs120_TRAPPC9"/>
</dbReference>
<dbReference type="Ensembl" id="ENSCAFT00020020469.1">
    <property type="protein sequence ID" value="ENSCAFP00020017648.1"/>
    <property type="gene ID" value="ENSCAFG00020013664.1"/>
</dbReference>
<protein>
    <submittedName>
        <fullName evidence="5">Trafficking protein particle complex subunit 9</fullName>
    </submittedName>
</protein>
<feature type="region of interest" description="Disordered" evidence="2">
    <location>
        <begin position="793"/>
        <end position="814"/>
    </location>
</feature>
<name>A0A8C0KN12_CANLU</name>